<dbReference type="EMBL" id="HBGF01020225">
    <property type="protein sequence ID" value="CAD9113403.1"/>
    <property type="molecule type" value="Transcribed_RNA"/>
</dbReference>
<accession>A0A7S1Q0W1</accession>
<evidence type="ECO:0000256" key="2">
    <source>
        <dbReference type="SAM" id="MobiDB-lite"/>
    </source>
</evidence>
<gene>
    <name evidence="3" type="ORF">NDES1114_LOCUS13369</name>
</gene>
<sequence>MGPTARSRSGPARLQTGRNGKVAAADDGVPPELHAERNACVRQLARERDARKKLQAQLTQVKQQLAAANAELDRALAQSAKLGDPKAKLASIKDECAMLRDALLQRDAQLSLAADEYKALEQRAVALEGGQALHPTEAAKRTAVAKVAQQRIKSDKKSIDQLVRQEQSLADAVAELRTKLESATTPSTSPKKAAGEHTDHHDGDGGVDGGESVVAVQAEHERRRKAAIEALQHELARADRDLERRREALEAAEERRRQQAGSQFARAEQERAAALQDHTQTKSQLAAQTAKAESLRKGLATLTRDVQSAKEAEDRCEVERQALDRRARELQSEVDAALKKSLAQSAADEAGTEAWKREKAELESGVKVAERRAKSVEADLARVREEVKRLEAEIAGASTPKEDSAAAAGTSAEVAALTKAEDADNAAATALEDEAAAINAEAERIEARNALSQRDSIIEQQKTKLASLRAETKTGEQENADLRKRLEKKEALLAQHGLSVDA</sequence>
<feature type="coiled-coil region" evidence="1">
    <location>
        <begin position="428"/>
        <end position="485"/>
    </location>
</feature>
<keyword evidence="1" id="KW-0175">Coiled coil</keyword>
<reference evidence="3" key="1">
    <citation type="submission" date="2021-01" db="EMBL/GenBank/DDBJ databases">
        <authorList>
            <person name="Corre E."/>
            <person name="Pelletier E."/>
            <person name="Niang G."/>
            <person name="Scheremetjew M."/>
            <person name="Finn R."/>
            <person name="Kale V."/>
            <person name="Holt S."/>
            <person name="Cochrane G."/>
            <person name="Meng A."/>
            <person name="Brown T."/>
            <person name="Cohen L."/>
        </authorList>
    </citation>
    <scope>NUCLEOTIDE SEQUENCE</scope>
    <source>
        <strain evidence="3">CCAP 1951/1</strain>
    </source>
</reference>
<feature type="compositionally biased region" description="Basic and acidic residues" evidence="2">
    <location>
        <begin position="193"/>
        <end position="204"/>
    </location>
</feature>
<feature type="coiled-coil region" evidence="1">
    <location>
        <begin position="292"/>
        <end position="393"/>
    </location>
</feature>
<feature type="compositionally biased region" description="Polar residues" evidence="2">
    <location>
        <begin position="181"/>
        <end position="190"/>
    </location>
</feature>
<name>A0A7S1Q0W1_NEODS</name>
<proteinExistence type="predicted"/>
<feature type="region of interest" description="Disordered" evidence="2">
    <location>
        <begin position="1"/>
        <end position="29"/>
    </location>
</feature>
<evidence type="ECO:0000313" key="3">
    <source>
        <dbReference type="EMBL" id="CAD9113403.1"/>
    </source>
</evidence>
<feature type="region of interest" description="Disordered" evidence="2">
    <location>
        <begin position="179"/>
        <end position="210"/>
    </location>
</feature>
<feature type="region of interest" description="Disordered" evidence="2">
    <location>
        <begin position="250"/>
        <end position="282"/>
    </location>
</feature>
<protein>
    <submittedName>
        <fullName evidence="3">Uncharacterized protein</fullName>
    </submittedName>
</protein>
<organism evidence="3">
    <name type="scientific">Neobodo designis</name>
    <name type="common">Flagellated protozoan</name>
    <name type="synonym">Bodo designis</name>
    <dbReference type="NCBI Taxonomy" id="312471"/>
    <lineage>
        <taxon>Eukaryota</taxon>
        <taxon>Discoba</taxon>
        <taxon>Euglenozoa</taxon>
        <taxon>Kinetoplastea</taxon>
        <taxon>Metakinetoplastina</taxon>
        <taxon>Neobodonida</taxon>
        <taxon>Neobodo</taxon>
    </lineage>
</organism>
<feature type="coiled-coil region" evidence="1">
    <location>
        <begin position="44"/>
        <end position="78"/>
    </location>
</feature>
<evidence type="ECO:0000256" key="1">
    <source>
        <dbReference type="SAM" id="Coils"/>
    </source>
</evidence>
<dbReference type="AlphaFoldDB" id="A0A7S1Q0W1"/>